<feature type="coiled-coil region" evidence="1">
    <location>
        <begin position="12"/>
        <end position="157"/>
    </location>
</feature>
<gene>
    <name evidence="2" type="ORF">FZD47_08675</name>
</gene>
<evidence type="ECO:0000256" key="1">
    <source>
        <dbReference type="SAM" id="Coils"/>
    </source>
</evidence>
<sequence length="283" mass="33341">MLRSSVYREDDYRMLQQKIIHLNSELSRYKAKVKEYQDDYHYSQLEQLKEENLRLRKELDESAESLEKERNAFARKLEEHTKNNLSSISDLEEYIMELEKDSRESDRQIKELEETLIFRDEETDSLQAELEKLRETAKHEQAELIDLRNELGESKKTLEINQSEHQIMLAEQNRLLEENSQLANQHQFTMNELLKLQMQLKAAKQDPISNSEASSPSFERLTEASNNANRLKELQTQVYEYSASISLCLQQIAELEEQMDLLMALVTKLESGRARASQSFKHH</sequence>
<dbReference type="RefSeq" id="WP_148949535.1">
    <property type="nucleotide sequence ID" value="NZ_VTES01000002.1"/>
</dbReference>
<name>A0A5D4SU68_9BACI</name>
<reference evidence="2 3" key="1">
    <citation type="submission" date="2019-08" db="EMBL/GenBank/DDBJ databases">
        <title>Bacillus genomes from the desert of Cuatro Cienegas, Coahuila.</title>
        <authorList>
            <person name="Olmedo-Alvarez G."/>
        </authorList>
    </citation>
    <scope>NUCLEOTIDE SEQUENCE [LARGE SCALE GENOMIC DNA]</scope>
    <source>
        <strain evidence="2 3">CH37_1T</strain>
    </source>
</reference>
<keyword evidence="1" id="KW-0175">Coiled coil</keyword>
<accession>A0A5D4SU68</accession>
<protein>
    <submittedName>
        <fullName evidence="2">Uncharacterized protein</fullName>
    </submittedName>
</protein>
<dbReference type="AlphaFoldDB" id="A0A5D4SU68"/>
<comment type="caution">
    <text evidence="2">The sequence shown here is derived from an EMBL/GenBank/DDBJ whole genome shotgun (WGS) entry which is preliminary data.</text>
</comment>
<feature type="coiled-coil region" evidence="1">
    <location>
        <begin position="245"/>
        <end position="272"/>
    </location>
</feature>
<organism evidence="2 3">
    <name type="scientific">Bacillus infantis</name>
    <dbReference type="NCBI Taxonomy" id="324767"/>
    <lineage>
        <taxon>Bacteria</taxon>
        <taxon>Bacillati</taxon>
        <taxon>Bacillota</taxon>
        <taxon>Bacilli</taxon>
        <taxon>Bacillales</taxon>
        <taxon>Bacillaceae</taxon>
        <taxon>Bacillus</taxon>
    </lineage>
</organism>
<evidence type="ECO:0000313" key="2">
    <source>
        <dbReference type="EMBL" id="TYS65386.1"/>
    </source>
</evidence>
<dbReference type="Gene3D" id="1.20.5.170">
    <property type="match status" value="1"/>
</dbReference>
<proteinExistence type="predicted"/>
<evidence type="ECO:0000313" key="3">
    <source>
        <dbReference type="Proteomes" id="UP000323732"/>
    </source>
</evidence>
<dbReference type="Proteomes" id="UP000323732">
    <property type="component" value="Unassembled WGS sequence"/>
</dbReference>
<dbReference type="EMBL" id="VTES01000002">
    <property type="protein sequence ID" value="TYS65386.1"/>
    <property type="molecule type" value="Genomic_DNA"/>
</dbReference>